<evidence type="ECO:0000256" key="2">
    <source>
        <dbReference type="ARBA" id="ARBA00004651"/>
    </source>
</evidence>
<dbReference type="SUPFAM" id="SSF55874">
    <property type="entry name" value="ATPase domain of HSP90 chaperone/DNA topoisomerase II/histidine kinase"/>
    <property type="match status" value="1"/>
</dbReference>
<proteinExistence type="predicted"/>
<sequence>MECRAVALSHRRIAGLALALLGLLLLAQVFALSHRAALSRLEVEAGVSARVRAMALEAELAKQRAVVAILADDALVAEVLANPGETEPVSRKLDRLRDETHGAVIYLLDRTGTALAASNWDAPDSFVGADYSFRRYFTDALRATTAQQFALGTVSHKPGLYLSHSVLRGADVLGVVVVKVEFDALEAAWADGAGATHVTDEEGRVVLSSTPGLRFGAMPAPGKGQLASVAELPSIGWRLTVFAPTAPAQQAAMLATLAVALVLAALAGGAGFVLRGKARAEAREQAERRYRADLEREVALRTQELSTEMGERVAAEARLATLQADLVQANKLAALGQIAAGVAHEVNQPLATIRLLSENARHLLPADAPPDVSGNLGSILRMTDRIGRITTELRSFSRKARGLVEPTSLADAFEASLLLTASRMRSAPVRIIRPEIPPDLRVMAEAVRLEQVLVNLLQNAHEALDGRPDPEIRIAMALADDRVTLTVSDNGPGIAPEVAGQLFIPFATTKEQGVGLGLVIARDIARDFGGSLSADPAVEGQGACFRLELRRA</sequence>
<keyword evidence="4" id="KW-1003">Cell membrane</keyword>
<dbReference type="InterPro" id="IPR036097">
    <property type="entry name" value="HisK_dim/P_sf"/>
</dbReference>
<dbReference type="SMART" id="SM00388">
    <property type="entry name" value="HisKA"/>
    <property type="match status" value="1"/>
</dbReference>
<evidence type="ECO:0000256" key="11">
    <source>
        <dbReference type="ARBA" id="ARBA00022989"/>
    </source>
</evidence>
<dbReference type="PRINTS" id="PR00344">
    <property type="entry name" value="BCTRLSENSOR"/>
</dbReference>
<dbReference type="GO" id="GO:0005886">
    <property type="term" value="C:plasma membrane"/>
    <property type="evidence" value="ECO:0007669"/>
    <property type="project" value="UniProtKB-SubCell"/>
</dbReference>
<dbReference type="CDD" id="cd00082">
    <property type="entry name" value="HisKA"/>
    <property type="match status" value="1"/>
</dbReference>
<keyword evidence="17" id="KW-1185">Reference proteome</keyword>
<evidence type="ECO:0000256" key="5">
    <source>
        <dbReference type="ARBA" id="ARBA00022553"/>
    </source>
</evidence>
<dbReference type="PIRSF" id="PIRSF036431">
    <property type="entry name" value="STHK_DctB"/>
    <property type="match status" value="1"/>
</dbReference>
<dbReference type="Pfam" id="PF00512">
    <property type="entry name" value="HisKA"/>
    <property type="match status" value="1"/>
</dbReference>
<dbReference type="Pfam" id="PF02518">
    <property type="entry name" value="HATPase_c"/>
    <property type="match status" value="1"/>
</dbReference>
<evidence type="ECO:0000256" key="4">
    <source>
        <dbReference type="ARBA" id="ARBA00022475"/>
    </source>
</evidence>
<dbReference type="InterPro" id="IPR029151">
    <property type="entry name" value="Sensor-like_sf"/>
</dbReference>
<evidence type="ECO:0000256" key="8">
    <source>
        <dbReference type="ARBA" id="ARBA00022741"/>
    </source>
</evidence>
<dbReference type="AlphaFoldDB" id="A0A918DDH9"/>
<keyword evidence="8" id="KW-0547">Nucleotide-binding</keyword>
<comment type="subcellular location">
    <subcellularLocation>
        <location evidence="2">Cell membrane</location>
        <topology evidence="2">Multi-pass membrane protein</topology>
    </subcellularLocation>
</comment>
<dbReference type="InterPro" id="IPR005467">
    <property type="entry name" value="His_kinase_dom"/>
</dbReference>
<keyword evidence="6" id="KW-0808">Transferase</keyword>
<evidence type="ECO:0000313" key="16">
    <source>
        <dbReference type="EMBL" id="GGO32711.1"/>
    </source>
</evidence>
<keyword evidence="7 14" id="KW-0812">Transmembrane</keyword>
<feature type="domain" description="Histidine kinase" evidence="15">
    <location>
        <begin position="341"/>
        <end position="552"/>
    </location>
</feature>
<dbReference type="InterPro" id="IPR003661">
    <property type="entry name" value="HisK_dim/P_dom"/>
</dbReference>
<dbReference type="InterPro" id="IPR003594">
    <property type="entry name" value="HATPase_dom"/>
</dbReference>
<comment type="catalytic activity">
    <reaction evidence="1">
        <text>ATP + protein L-histidine = ADP + protein N-phospho-L-histidine.</text>
        <dbReference type="EC" id="2.7.13.3"/>
    </reaction>
</comment>
<organism evidence="16 17">
    <name type="scientific">Gemmobacter aquaticus</name>
    <dbReference type="NCBI Taxonomy" id="490185"/>
    <lineage>
        <taxon>Bacteria</taxon>
        <taxon>Pseudomonadati</taxon>
        <taxon>Pseudomonadota</taxon>
        <taxon>Alphaproteobacteria</taxon>
        <taxon>Rhodobacterales</taxon>
        <taxon>Paracoccaceae</taxon>
        <taxon>Gemmobacter</taxon>
    </lineage>
</organism>
<evidence type="ECO:0000256" key="1">
    <source>
        <dbReference type="ARBA" id="ARBA00000085"/>
    </source>
</evidence>
<dbReference type="PROSITE" id="PS50109">
    <property type="entry name" value="HIS_KIN"/>
    <property type="match status" value="1"/>
</dbReference>
<comment type="caution">
    <text evidence="16">The sequence shown here is derived from an EMBL/GenBank/DDBJ whole genome shotgun (WGS) entry which is preliminary data.</text>
</comment>
<evidence type="ECO:0000256" key="14">
    <source>
        <dbReference type="SAM" id="Phobius"/>
    </source>
</evidence>
<accession>A0A918DDH9</accession>
<keyword evidence="11 14" id="KW-1133">Transmembrane helix</keyword>
<evidence type="ECO:0000256" key="7">
    <source>
        <dbReference type="ARBA" id="ARBA00022692"/>
    </source>
</evidence>
<keyword evidence="12" id="KW-0902">Two-component regulatory system</keyword>
<evidence type="ECO:0000313" key="17">
    <source>
        <dbReference type="Proteomes" id="UP000598196"/>
    </source>
</evidence>
<protein>
    <recommendedName>
        <fullName evidence="3">histidine kinase</fullName>
        <ecNumber evidence="3">2.7.13.3</ecNumber>
    </recommendedName>
</protein>
<name>A0A918DDH9_9RHOB</name>
<gene>
    <name evidence="16" type="ORF">GCM10010991_20730</name>
</gene>
<dbReference type="GO" id="GO:0005524">
    <property type="term" value="F:ATP binding"/>
    <property type="evidence" value="ECO:0007669"/>
    <property type="project" value="UniProtKB-KW"/>
</dbReference>
<feature type="transmembrane region" description="Helical" evidence="14">
    <location>
        <begin position="251"/>
        <end position="274"/>
    </location>
</feature>
<dbReference type="SMART" id="SM00387">
    <property type="entry name" value="HATPase_c"/>
    <property type="match status" value="1"/>
</dbReference>
<keyword evidence="9 16" id="KW-0418">Kinase</keyword>
<dbReference type="Gene3D" id="6.10.250.3020">
    <property type="match status" value="1"/>
</dbReference>
<reference evidence="16 17" key="1">
    <citation type="journal article" date="2014" name="Int. J. Syst. Evol. Microbiol.">
        <title>Complete genome sequence of Corynebacterium casei LMG S-19264T (=DSM 44701T), isolated from a smear-ripened cheese.</title>
        <authorList>
            <consortium name="US DOE Joint Genome Institute (JGI-PGF)"/>
            <person name="Walter F."/>
            <person name="Albersmeier A."/>
            <person name="Kalinowski J."/>
            <person name="Ruckert C."/>
        </authorList>
    </citation>
    <scope>NUCLEOTIDE SEQUENCE [LARGE SCALE GENOMIC DNA]</scope>
    <source>
        <strain evidence="16 17">CGMCC 1.7029</strain>
    </source>
</reference>
<dbReference type="InterPro" id="IPR004358">
    <property type="entry name" value="Sig_transdc_His_kin-like_C"/>
</dbReference>
<dbReference type="InterPro" id="IPR036890">
    <property type="entry name" value="HATPase_C_sf"/>
</dbReference>
<dbReference type="SUPFAM" id="SSF47384">
    <property type="entry name" value="Homodimeric domain of signal transducing histidine kinase"/>
    <property type="match status" value="1"/>
</dbReference>
<keyword evidence="14" id="KW-0472">Membrane</keyword>
<evidence type="ECO:0000256" key="3">
    <source>
        <dbReference type="ARBA" id="ARBA00012438"/>
    </source>
</evidence>
<dbReference type="PANTHER" id="PTHR43065:SF46">
    <property type="entry name" value="C4-DICARBOXYLATE TRANSPORT SENSOR PROTEIN DCTB"/>
    <property type="match status" value="1"/>
</dbReference>
<evidence type="ECO:0000256" key="12">
    <source>
        <dbReference type="ARBA" id="ARBA00023012"/>
    </source>
</evidence>
<evidence type="ECO:0000256" key="9">
    <source>
        <dbReference type="ARBA" id="ARBA00022777"/>
    </source>
</evidence>
<evidence type="ECO:0000256" key="10">
    <source>
        <dbReference type="ARBA" id="ARBA00022840"/>
    </source>
</evidence>
<evidence type="ECO:0000256" key="13">
    <source>
        <dbReference type="SAM" id="Coils"/>
    </source>
</evidence>
<dbReference type="Gene3D" id="1.10.287.130">
    <property type="match status" value="1"/>
</dbReference>
<keyword evidence="5" id="KW-0597">Phosphoprotein</keyword>
<dbReference type="PANTHER" id="PTHR43065">
    <property type="entry name" value="SENSOR HISTIDINE KINASE"/>
    <property type="match status" value="1"/>
</dbReference>
<dbReference type="EC" id="2.7.13.3" evidence="3"/>
<evidence type="ECO:0000256" key="6">
    <source>
        <dbReference type="ARBA" id="ARBA00022679"/>
    </source>
</evidence>
<dbReference type="EMBL" id="BMLP01000003">
    <property type="protein sequence ID" value="GGO32711.1"/>
    <property type="molecule type" value="Genomic_DNA"/>
</dbReference>
<dbReference type="Gene3D" id="3.30.450.20">
    <property type="entry name" value="PAS domain"/>
    <property type="match status" value="2"/>
</dbReference>
<dbReference type="GO" id="GO:0000155">
    <property type="term" value="F:phosphorelay sensor kinase activity"/>
    <property type="evidence" value="ECO:0007669"/>
    <property type="project" value="InterPro"/>
</dbReference>
<keyword evidence="13" id="KW-0175">Coiled coil</keyword>
<evidence type="ECO:0000259" key="15">
    <source>
        <dbReference type="PROSITE" id="PS50109"/>
    </source>
</evidence>
<keyword evidence="10" id="KW-0067">ATP-binding</keyword>
<dbReference type="Proteomes" id="UP000598196">
    <property type="component" value="Unassembled WGS sequence"/>
</dbReference>
<feature type="coiled-coil region" evidence="13">
    <location>
        <begin position="277"/>
        <end position="332"/>
    </location>
</feature>
<dbReference type="SUPFAM" id="SSF103190">
    <property type="entry name" value="Sensory domain-like"/>
    <property type="match status" value="1"/>
</dbReference>
<dbReference type="Gene3D" id="3.30.565.10">
    <property type="entry name" value="Histidine kinase-like ATPase, C-terminal domain"/>
    <property type="match status" value="1"/>
</dbReference>
<dbReference type="InterPro" id="IPR017055">
    <property type="entry name" value="Sig_transdc_His_kinase_DctB"/>
</dbReference>